<evidence type="ECO:0000313" key="6">
    <source>
        <dbReference type="EMBL" id="SUA61834.1"/>
    </source>
</evidence>
<sequence length="461" mass="52209">MMMTKLRIWGGAGEHGRSCYVFEGKQHRIMLDCGVKKEGTGQYPVFPPQKVKELTTVLLSHAHEDHSMALPLLYKYGYRGEVWTTKATAEQLGSYFRSWQTYVESRDGELPYSEQDIQSITYRYLEDETPSGVWHEACPGVRMMWGRSGHLAGAVWYIVEMEGKRLFFSGDYSRESELLAADAPDLCMGEGVDDLPGCKPKSNLVDISIMDNAYGMDIDPQPVKLERLRVEMEQVLLSGGHVLLPVPAFGRGQELIVWASEQFPEQAIIIEPDLWHGLKQLNRWKEWLRPGASTRIKHVLNSDRVFVPRDTAGRISLLERNTATIIVTRDGMMDSPQARWYYQYLSDHRSMLIDVDSGEDIRNSVILTGHASNGSFGKHLLERADANDICIARHLIYKVHQGLSDVRQMLKEMPSKQVVLVHAPKLQTDLVRDELIREGNNEHGGPAREVHSLEPGATIEV</sequence>
<name>A0A378XLG7_PAEPO</name>
<evidence type="ECO:0000259" key="5">
    <source>
        <dbReference type="SMART" id="SM00849"/>
    </source>
</evidence>
<evidence type="ECO:0000256" key="4">
    <source>
        <dbReference type="SAM" id="MobiDB-lite"/>
    </source>
</evidence>
<reference evidence="6 7" key="1">
    <citation type="submission" date="2018-06" db="EMBL/GenBank/DDBJ databases">
        <authorList>
            <consortium name="Pathogen Informatics"/>
            <person name="Doyle S."/>
        </authorList>
    </citation>
    <scope>NUCLEOTIDE SEQUENCE [LARGE SCALE GENOMIC DNA]</scope>
    <source>
        <strain evidence="6 7">NCTC10343</strain>
    </source>
</reference>
<keyword evidence="6" id="KW-0378">Hydrolase</keyword>
<dbReference type="GO" id="GO:0016787">
    <property type="term" value="F:hydrolase activity"/>
    <property type="evidence" value="ECO:0007669"/>
    <property type="project" value="UniProtKB-KW"/>
</dbReference>
<dbReference type="EC" id="3.1.-.-" evidence="6"/>
<evidence type="ECO:0000256" key="2">
    <source>
        <dbReference type="ARBA" id="ARBA00034301"/>
    </source>
</evidence>
<organism evidence="6 7">
    <name type="scientific">Paenibacillus polymyxa</name>
    <name type="common">Bacillus polymyxa</name>
    <dbReference type="NCBI Taxonomy" id="1406"/>
    <lineage>
        <taxon>Bacteria</taxon>
        <taxon>Bacillati</taxon>
        <taxon>Bacillota</taxon>
        <taxon>Bacilli</taxon>
        <taxon>Bacillales</taxon>
        <taxon>Paenibacillaceae</taxon>
        <taxon>Paenibacillus</taxon>
    </lineage>
</organism>
<dbReference type="InterPro" id="IPR001279">
    <property type="entry name" value="Metallo-B-lactamas"/>
</dbReference>
<dbReference type="SUPFAM" id="SSF56281">
    <property type="entry name" value="Metallo-hydrolase/oxidoreductase"/>
    <property type="match status" value="1"/>
</dbReference>
<dbReference type="PANTHER" id="PTHR11203">
    <property type="entry name" value="CLEAVAGE AND POLYADENYLATION SPECIFICITY FACTOR FAMILY MEMBER"/>
    <property type="match status" value="1"/>
</dbReference>
<accession>A0A378XLG7</accession>
<protein>
    <submittedName>
        <fullName evidence="6">Endoribonuclease</fullName>
        <ecNumber evidence="6">3.1.-.-</ecNumber>
        <ecNumber evidence="6">3.1.27.-</ecNumber>
    </submittedName>
</protein>
<feature type="compositionally biased region" description="Basic and acidic residues" evidence="4">
    <location>
        <begin position="439"/>
        <end position="452"/>
    </location>
</feature>
<dbReference type="EMBL" id="UGSC01000001">
    <property type="protein sequence ID" value="SUA61834.1"/>
    <property type="molecule type" value="Genomic_DNA"/>
</dbReference>
<dbReference type="PANTHER" id="PTHR11203:SF37">
    <property type="entry name" value="INTEGRATOR COMPLEX SUBUNIT 11"/>
    <property type="match status" value="1"/>
</dbReference>
<dbReference type="Proteomes" id="UP000254400">
    <property type="component" value="Unassembled WGS sequence"/>
</dbReference>
<feature type="region of interest" description="Disordered" evidence="4">
    <location>
        <begin position="439"/>
        <end position="461"/>
    </location>
</feature>
<dbReference type="Gene3D" id="3.60.15.10">
    <property type="entry name" value="Ribonuclease Z/Hydroxyacylglutathione hydrolase-like"/>
    <property type="match status" value="1"/>
</dbReference>
<evidence type="ECO:0000256" key="3">
    <source>
        <dbReference type="ARBA" id="ARBA00048505"/>
    </source>
</evidence>
<dbReference type="Gene3D" id="3.40.50.10890">
    <property type="match status" value="1"/>
</dbReference>
<comment type="catalytic activity">
    <reaction evidence="3">
        <text>3',5'-cyclic UMP + H2O = UMP + H(+)</text>
        <dbReference type="Rhea" id="RHEA:70575"/>
        <dbReference type="ChEBI" id="CHEBI:15377"/>
        <dbReference type="ChEBI" id="CHEBI:15378"/>
        <dbReference type="ChEBI" id="CHEBI:57865"/>
        <dbReference type="ChEBI" id="CHEBI:184387"/>
    </reaction>
    <physiologicalReaction direction="left-to-right" evidence="3">
        <dbReference type="Rhea" id="RHEA:70576"/>
    </physiologicalReaction>
</comment>
<feature type="domain" description="Metallo-beta-lactamase" evidence="5">
    <location>
        <begin position="16"/>
        <end position="241"/>
    </location>
</feature>
<evidence type="ECO:0000256" key="1">
    <source>
        <dbReference type="ARBA" id="ARBA00034221"/>
    </source>
</evidence>
<dbReference type="RefSeq" id="WP_019685777.1">
    <property type="nucleotide sequence ID" value="NZ_CP036496.1"/>
</dbReference>
<dbReference type="GeneID" id="93348990"/>
<dbReference type="GO" id="GO:0004521">
    <property type="term" value="F:RNA endonuclease activity"/>
    <property type="evidence" value="ECO:0007669"/>
    <property type="project" value="TreeGrafter"/>
</dbReference>
<dbReference type="SMART" id="SM00849">
    <property type="entry name" value="Lactamase_B"/>
    <property type="match status" value="1"/>
</dbReference>
<comment type="function">
    <text evidence="2">Counteracts the endogenous Pycsar antiviral defense system. Phosphodiesterase that enables metal-dependent hydrolysis of host cyclic nucleotide Pycsar defense signals such as cCMP and cUMP.</text>
</comment>
<gene>
    <name evidence="6" type="primary">ysh1</name>
    <name evidence="6" type="ORF">NCTC10343_00134</name>
</gene>
<proteinExistence type="predicted"/>
<dbReference type="EC" id="3.1.27.-" evidence="6"/>
<dbReference type="Pfam" id="PF00753">
    <property type="entry name" value="Lactamase_B"/>
    <property type="match status" value="1"/>
</dbReference>
<evidence type="ECO:0000313" key="7">
    <source>
        <dbReference type="Proteomes" id="UP000254400"/>
    </source>
</evidence>
<dbReference type="AlphaFoldDB" id="A0A378XLG7"/>
<dbReference type="InterPro" id="IPR050698">
    <property type="entry name" value="MBL"/>
</dbReference>
<dbReference type="InterPro" id="IPR036866">
    <property type="entry name" value="RibonucZ/Hydroxyglut_hydro"/>
</dbReference>
<comment type="catalytic activity">
    <reaction evidence="1">
        <text>3',5'-cyclic CMP + H2O = CMP + H(+)</text>
        <dbReference type="Rhea" id="RHEA:72675"/>
        <dbReference type="ChEBI" id="CHEBI:15377"/>
        <dbReference type="ChEBI" id="CHEBI:15378"/>
        <dbReference type="ChEBI" id="CHEBI:58003"/>
        <dbReference type="ChEBI" id="CHEBI:60377"/>
    </reaction>
    <physiologicalReaction direction="left-to-right" evidence="1">
        <dbReference type="Rhea" id="RHEA:72676"/>
    </physiologicalReaction>
</comment>
<dbReference type="CDD" id="cd16295">
    <property type="entry name" value="TTHA0252-CPSF-like_MBL-fold"/>
    <property type="match status" value="1"/>
</dbReference>